<gene>
    <name evidence="5" type="primary">modA</name>
    <name evidence="5" type="ORF">P7079_03790</name>
</gene>
<dbReference type="InterPro" id="IPR050682">
    <property type="entry name" value="ModA/WtpA"/>
</dbReference>
<protein>
    <submittedName>
        <fullName evidence="5">Molybdate ABC transporter substrate-binding protein</fullName>
    </submittedName>
</protein>
<evidence type="ECO:0000256" key="3">
    <source>
        <dbReference type="ARBA" id="ARBA00022729"/>
    </source>
</evidence>
<dbReference type="PIRSF" id="PIRSF004846">
    <property type="entry name" value="ModA"/>
    <property type="match status" value="1"/>
</dbReference>
<dbReference type="Gene3D" id="3.40.190.10">
    <property type="entry name" value="Periplasmic binding protein-like II"/>
    <property type="match status" value="2"/>
</dbReference>
<evidence type="ECO:0000256" key="2">
    <source>
        <dbReference type="ARBA" id="ARBA00022723"/>
    </source>
</evidence>
<keyword evidence="3 4" id="KW-0732">Signal</keyword>
<evidence type="ECO:0000313" key="5">
    <source>
        <dbReference type="EMBL" id="WFM84105.1"/>
    </source>
</evidence>
<dbReference type="RefSeq" id="WP_278013500.1">
    <property type="nucleotide sequence ID" value="NZ_CP121208.1"/>
</dbReference>
<dbReference type="PROSITE" id="PS51257">
    <property type="entry name" value="PROKAR_LIPOPROTEIN"/>
    <property type="match status" value="1"/>
</dbReference>
<feature type="signal peptide" evidence="4">
    <location>
        <begin position="1"/>
        <end position="23"/>
    </location>
</feature>
<dbReference type="EMBL" id="CP121208">
    <property type="protein sequence ID" value="WFM84105.1"/>
    <property type="molecule type" value="Genomic_DNA"/>
</dbReference>
<organism evidence="5 6">
    <name type="scientific">Arcanobacterium canis</name>
    <dbReference type="NCBI Taxonomy" id="999183"/>
    <lineage>
        <taxon>Bacteria</taxon>
        <taxon>Bacillati</taxon>
        <taxon>Actinomycetota</taxon>
        <taxon>Actinomycetes</taxon>
        <taxon>Actinomycetales</taxon>
        <taxon>Actinomycetaceae</taxon>
        <taxon>Arcanobacterium</taxon>
    </lineage>
</organism>
<dbReference type="Pfam" id="PF13531">
    <property type="entry name" value="SBP_bac_11"/>
    <property type="match status" value="1"/>
</dbReference>
<feature type="chain" id="PRO_5045268960" evidence="4">
    <location>
        <begin position="24"/>
        <end position="261"/>
    </location>
</feature>
<keyword evidence="2" id="KW-0479">Metal-binding</keyword>
<dbReference type="NCBIfam" id="TIGR01256">
    <property type="entry name" value="modA"/>
    <property type="match status" value="1"/>
</dbReference>
<evidence type="ECO:0000313" key="6">
    <source>
        <dbReference type="Proteomes" id="UP001215216"/>
    </source>
</evidence>
<reference evidence="5 6" key="1">
    <citation type="submission" date="2023-03" db="EMBL/GenBank/DDBJ databases">
        <title>Complete genome of Arcanobacterium canis strain DSM 25104 isolated in 2010 from a canine otitis externa in Germany.</title>
        <authorList>
            <person name="Borowiak M."/>
            <person name="Kreitlow A."/>
            <person name="Malorny B."/>
            <person name="Laemmler C."/>
            <person name="Prenger-Berninghoff E."/>
            <person name="Ploetz M."/>
            <person name="Abdulmawjood A."/>
        </authorList>
    </citation>
    <scope>NUCLEOTIDE SEQUENCE [LARGE SCALE GENOMIC DNA]</scope>
    <source>
        <strain evidence="5 6">DSM 25104</strain>
    </source>
</reference>
<keyword evidence="6" id="KW-1185">Reference proteome</keyword>
<comment type="similarity">
    <text evidence="1">Belongs to the bacterial solute-binding protein ModA family.</text>
</comment>
<dbReference type="SUPFAM" id="SSF53850">
    <property type="entry name" value="Periplasmic binding protein-like II"/>
    <property type="match status" value="1"/>
</dbReference>
<evidence type="ECO:0000256" key="4">
    <source>
        <dbReference type="SAM" id="SignalP"/>
    </source>
</evidence>
<sequence length="261" mass="27401">MKWLSKSKLLIAVGVVMALGACGQVSSGKSASSTSPDDLIVFGAASLNTVLPDIAQQAFSPQSSGTSVRFNFNGSSSLVDQMSSGAPVDVLLTADEKNMKNAVSKGLVRDPQVFTSNTLVLVVPKANPAGITGFSTSQLDGRKIVTCAKRVPCGRATDKLTALTKTTIHPVSEEQSVTDVVGKVTSGEADAGIVYKTDAKLAGDKVKTFEIPRSDEVVNRYMIAVAKDAPNPQQAAKFVDSVLSTRGQSLLQEYGFMKVAK</sequence>
<evidence type="ECO:0000256" key="1">
    <source>
        <dbReference type="ARBA" id="ARBA00009175"/>
    </source>
</evidence>
<proteinExistence type="inferred from homology"/>
<dbReference type="InterPro" id="IPR005950">
    <property type="entry name" value="ModA"/>
</dbReference>
<name>A0ABY8G1J0_9ACTO</name>
<dbReference type="Proteomes" id="UP001215216">
    <property type="component" value="Chromosome"/>
</dbReference>
<accession>A0ABY8G1J0</accession>
<dbReference type="PANTHER" id="PTHR30632">
    <property type="entry name" value="MOLYBDATE-BINDING PERIPLASMIC PROTEIN"/>
    <property type="match status" value="1"/>
</dbReference>
<dbReference type="PANTHER" id="PTHR30632:SF0">
    <property type="entry name" value="SULFATE-BINDING PROTEIN"/>
    <property type="match status" value="1"/>
</dbReference>